<feature type="transmembrane region" description="Helical" evidence="1">
    <location>
        <begin position="320"/>
        <end position="340"/>
    </location>
</feature>
<comment type="caution">
    <text evidence="2">The sequence shown here is derived from an EMBL/GenBank/DDBJ whole genome shotgun (WGS) entry which is preliminary data.</text>
</comment>
<feature type="transmembrane region" description="Helical" evidence="1">
    <location>
        <begin position="346"/>
        <end position="368"/>
    </location>
</feature>
<dbReference type="Proteomes" id="UP001271007">
    <property type="component" value="Unassembled WGS sequence"/>
</dbReference>
<dbReference type="EMBL" id="JAWDJX010000048">
    <property type="protein sequence ID" value="KAK3048529.1"/>
    <property type="molecule type" value="Genomic_DNA"/>
</dbReference>
<feature type="transmembrane region" description="Helical" evidence="1">
    <location>
        <begin position="411"/>
        <end position="430"/>
    </location>
</feature>
<reference evidence="2" key="1">
    <citation type="submission" date="2023-04" db="EMBL/GenBank/DDBJ databases">
        <title>Black Yeasts Isolated from many extreme environments.</title>
        <authorList>
            <person name="Coleine C."/>
            <person name="Stajich J.E."/>
            <person name="Selbmann L."/>
        </authorList>
    </citation>
    <scope>NUCLEOTIDE SEQUENCE</scope>
    <source>
        <strain evidence="2">CCFEE 5312</strain>
    </source>
</reference>
<proteinExistence type="predicted"/>
<name>A0AAJ0DEB9_9PEZI</name>
<keyword evidence="1" id="KW-1133">Transmembrane helix</keyword>
<evidence type="ECO:0000313" key="2">
    <source>
        <dbReference type="EMBL" id="KAK3048529.1"/>
    </source>
</evidence>
<evidence type="ECO:0000313" key="3">
    <source>
        <dbReference type="Proteomes" id="UP001271007"/>
    </source>
</evidence>
<gene>
    <name evidence="2" type="ORF">LTR09_010193</name>
</gene>
<sequence length="455" mass="50062">MLYNNLYDPRAPLINAKKVVEASASAFADLPPALRTLLANRSPKASLMPRISVKFDTKELLEKYAKLKNCLDEKTNLVTMPIINGKTITELDTLYVGAHTWEGGGREVFTPCSLFIRTLVYRVGFTYAELLASSHCYLTEAKWAACFEVSFSHAVDAATPEATIIDEVQIATKACFFHKQDCDLRLWLHRFGDHLASLVGGRTIASLVSLGSTSGSWVATTSAAVADPKPVAGYTSAALGYPRGWRAHMEACSSPATGPASICLKHQSIFQSFQPHVLQDVSWQLIAGTLSVVVLIFKFELRIALGFGYFQPPAEWISRLCLASGTIAVLIDFQIPIYAWQNGSRWSLVHASLMLLLEIAFLVPRFVWHDLSESSAIWQFWLTDACVWLHCLLSALFSVHLSKACEYPFVGWFWLSAWLFAFASCGAGYLGPIPAKQLYVDPLPVALGTPASAGK</sequence>
<keyword evidence="1" id="KW-0472">Membrane</keyword>
<keyword evidence="1" id="KW-0812">Transmembrane</keyword>
<dbReference type="AlphaFoldDB" id="A0AAJ0DEB9"/>
<protein>
    <submittedName>
        <fullName evidence="2">Uncharacterized protein</fullName>
    </submittedName>
</protein>
<keyword evidence="3" id="KW-1185">Reference proteome</keyword>
<feature type="transmembrane region" description="Helical" evidence="1">
    <location>
        <begin position="380"/>
        <end position="399"/>
    </location>
</feature>
<evidence type="ECO:0000256" key="1">
    <source>
        <dbReference type="SAM" id="Phobius"/>
    </source>
</evidence>
<accession>A0AAJ0DEB9</accession>
<organism evidence="2 3">
    <name type="scientific">Extremus antarcticus</name>
    <dbReference type="NCBI Taxonomy" id="702011"/>
    <lineage>
        <taxon>Eukaryota</taxon>
        <taxon>Fungi</taxon>
        <taxon>Dikarya</taxon>
        <taxon>Ascomycota</taxon>
        <taxon>Pezizomycotina</taxon>
        <taxon>Dothideomycetes</taxon>
        <taxon>Dothideomycetidae</taxon>
        <taxon>Mycosphaerellales</taxon>
        <taxon>Extremaceae</taxon>
        <taxon>Extremus</taxon>
    </lineage>
</organism>